<feature type="transmembrane region" description="Helical" evidence="1">
    <location>
        <begin position="32"/>
        <end position="56"/>
    </location>
</feature>
<feature type="transmembrane region" description="Helical" evidence="1">
    <location>
        <begin position="180"/>
        <end position="200"/>
    </location>
</feature>
<dbReference type="AlphaFoldDB" id="A0A8J8CBE2"/>
<name>A0A8J8CBE2_9ARCH</name>
<dbReference type="Proteomes" id="UP000716004">
    <property type="component" value="Unassembled WGS sequence"/>
</dbReference>
<dbReference type="Proteomes" id="UP000750197">
    <property type="component" value="Unassembled WGS sequence"/>
</dbReference>
<feature type="transmembrane region" description="Helical" evidence="1">
    <location>
        <begin position="154"/>
        <end position="174"/>
    </location>
</feature>
<evidence type="ECO:0000313" key="3">
    <source>
        <dbReference type="EMBL" id="MBX8644563.1"/>
    </source>
</evidence>
<comment type="caution">
    <text evidence="2">The sequence shown here is derived from an EMBL/GenBank/DDBJ whole genome shotgun (WGS) entry which is preliminary data.</text>
</comment>
<keyword evidence="1" id="KW-0472">Membrane</keyword>
<sequence length="218" mass="23872">MLAFAPALLLLYYSLSGYTWPKSQVVYFDDRWIFGFLALGIVAGAALFFLELIFAYPGFAVPMLFIVAEELAMTVILNFPSVRRKGSGRFYGFAFGTAISAGIVMGEYAELFTYRGYDLIGMAVLFVYSVGLELVGASTGGIVGLAVESRKLPYGLAMAIVFQAAFGLLNFPVLHFQPSSLTAFFAAGGTGMSVALYLYVLKRILPPRKTEERKKRII</sequence>
<proteinExistence type="predicted"/>
<evidence type="ECO:0008006" key="5">
    <source>
        <dbReference type="Google" id="ProtNLM"/>
    </source>
</evidence>
<gene>
    <name evidence="2" type="ORF">J9259_05930</name>
    <name evidence="3" type="ORF">KIY12_07580</name>
</gene>
<organism evidence="2 4">
    <name type="scientific">Candidatus Sysuiplasma superficiale</name>
    <dbReference type="NCBI Taxonomy" id="2823368"/>
    <lineage>
        <taxon>Archaea</taxon>
        <taxon>Methanobacteriati</taxon>
        <taxon>Thermoplasmatota</taxon>
        <taxon>Thermoplasmata</taxon>
        <taxon>Candidatus Sysuiplasmatales</taxon>
        <taxon>Candidatus Sysuiplasmataceae</taxon>
        <taxon>Candidatus Sysuiplasma</taxon>
    </lineage>
</organism>
<feature type="transmembrane region" description="Helical" evidence="1">
    <location>
        <begin position="120"/>
        <end position="147"/>
    </location>
</feature>
<reference evidence="2" key="1">
    <citation type="submission" date="2021-04" db="EMBL/GenBank/DDBJ databases">
        <title>Genomic insights into ecological role and evolution of a novel Thermoplasmata order Candidatus Sysuiplasmatales.</title>
        <authorList>
            <person name="Yuan Y."/>
        </authorList>
    </citation>
    <scope>NUCLEOTIDE SEQUENCE</scope>
    <source>
        <strain evidence="3">TUT19-bin139</strain>
        <strain evidence="2">YP2-bin.285</strain>
    </source>
</reference>
<evidence type="ECO:0000313" key="2">
    <source>
        <dbReference type="EMBL" id="MBX8632039.1"/>
    </source>
</evidence>
<evidence type="ECO:0000256" key="1">
    <source>
        <dbReference type="SAM" id="Phobius"/>
    </source>
</evidence>
<feature type="transmembrane region" description="Helical" evidence="1">
    <location>
        <begin position="90"/>
        <end position="108"/>
    </location>
</feature>
<accession>A0A8J8CBE2</accession>
<protein>
    <recommendedName>
        <fullName evidence="5">PrsW family intramembrane metalloprotease</fullName>
    </recommendedName>
</protein>
<keyword evidence="1" id="KW-1133">Transmembrane helix</keyword>
<dbReference type="EMBL" id="JAHEAC010000074">
    <property type="protein sequence ID" value="MBX8644563.1"/>
    <property type="molecule type" value="Genomic_DNA"/>
</dbReference>
<keyword evidence="1" id="KW-0812">Transmembrane</keyword>
<dbReference type="EMBL" id="JAGVSJ010000013">
    <property type="protein sequence ID" value="MBX8632039.1"/>
    <property type="molecule type" value="Genomic_DNA"/>
</dbReference>
<evidence type="ECO:0000313" key="4">
    <source>
        <dbReference type="Proteomes" id="UP000716004"/>
    </source>
</evidence>